<accession>A0A947GJ54</accession>
<dbReference type="InterPro" id="IPR006214">
    <property type="entry name" value="Bax_inhibitor_1-related"/>
</dbReference>
<dbReference type="GO" id="GO:0016020">
    <property type="term" value="C:membrane"/>
    <property type="evidence" value="ECO:0007669"/>
    <property type="project" value="UniProtKB-SubCell"/>
</dbReference>
<feature type="transmembrane region" description="Helical" evidence="5">
    <location>
        <begin position="200"/>
        <end position="219"/>
    </location>
</feature>
<dbReference type="AlphaFoldDB" id="A0A947GJ54"/>
<keyword evidence="4 5" id="KW-0472">Membrane</keyword>
<keyword evidence="3 5" id="KW-1133">Transmembrane helix</keyword>
<sequence length="227" mass="24442">MVMVAQARPSERAEFIKRTYTHLAGAVGAFVIVEFLFFQLGIAELLASFFLGNRFGWMALLGGFALLGYLASNMAAKADDVNTQYMGLGLYVIGEAIIFAPLLVVAVLSSDPSVLPTAAVITLFLFGGLTAVAFTSGKDFSFLGGILKIAGMVALGLIVCSLLFGFSLGLIFSFFMVAFAGAAILYKTSKVMHHYSTTQHVAASLELFAAVMLLFWYVLRILMSSRR</sequence>
<evidence type="ECO:0000256" key="2">
    <source>
        <dbReference type="ARBA" id="ARBA00022692"/>
    </source>
</evidence>
<keyword evidence="7" id="KW-1185">Reference proteome</keyword>
<comment type="subcellular location">
    <subcellularLocation>
        <location evidence="1">Membrane</location>
        <topology evidence="1">Multi-pass membrane protein</topology>
    </subcellularLocation>
</comment>
<protein>
    <submittedName>
        <fullName evidence="6">US12 family protein</fullName>
    </submittedName>
</protein>
<evidence type="ECO:0000313" key="7">
    <source>
        <dbReference type="Proteomes" id="UP000717364"/>
    </source>
</evidence>
<gene>
    <name evidence="6" type="ORF">IXB50_08345</name>
</gene>
<feature type="transmembrane region" description="Helical" evidence="5">
    <location>
        <begin position="20"/>
        <end position="43"/>
    </location>
</feature>
<feature type="transmembrane region" description="Helical" evidence="5">
    <location>
        <begin position="170"/>
        <end position="188"/>
    </location>
</feature>
<proteinExistence type="predicted"/>
<dbReference type="EMBL" id="JADOES010000012">
    <property type="protein sequence ID" value="MBT9315432.1"/>
    <property type="molecule type" value="Genomic_DNA"/>
</dbReference>
<reference evidence="6" key="1">
    <citation type="submission" date="2020-11" db="EMBL/GenBank/DDBJ databases">
        <authorList>
            <person name="Konstantinou D."/>
            <person name="Gkelis S."/>
            <person name="Popin R."/>
            <person name="Fewer D."/>
            <person name="Sivonen K."/>
        </authorList>
    </citation>
    <scope>NUCLEOTIDE SEQUENCE</scope>
    <source>
        <strain evidence="6">TAU-MAC 1115</strain>
    </source>
</reference>
<evidence type="ECO:0000313" key="6">
    <source>
        <dbReference type="EMBL" id="MBT9315432.1"/>
    </source>
</evidence>
<organism evidence="6 7">
    <name type="scientific">Leptothoe spongobia TAU-MAC 1115</name>
    <dbReference type="NCBI Taxonomy" id="1967444"/>
    <lineage>
        <taxon>Bacteria</taxon>
        <taxon>Bacillati</taxon>
        <taxon>Cyanobacteriota</taxon>
        <taxon>Cyanophyceae</taxon>
        <taxon>Nodosilineales</taxon>
        <taxon>Cymatolegaceae</taxon>
        <taxon>Leptothoe</taxon>
        <taxon>Leptothoe spongobia</taxon>
    </lineage>
</organism>
<dbReference type="Pfam" id="PF01027">
    <property type="entry name" value="Bax1-I"/>
    <property type="match status" value="1"/>
</dbReference>
<feature type="transmembrane region" description="Helical" evidence="5">
    <location>
        <begin position="114"/>
        <end position="134"/>
    </location>
</feature>
<dbReference type="Proteomes" id="UP000717364">
    <property type="component" value="Unassembled WGS sequence"/>
</dbReference>
<feature type="transmembrane region" description="Helical" evidence="5">
    <location>
        <begin position="88"/>
        <end position="108"/>
    </location>
</feature>
<evidence type="ECO:0000256" key="3">
    <source>
        <dbReference type="ARBA" id="ARBA00022989"/>
    </source>
</evidence>
<comment type="caution">
    <text evidence="6">The sequence shown here is derived from an EMBL/GenBank/DDBJ whole genome shotgun (WGS) entry which is preliminary data.</text>
</comment>
<name>A0A947GJ54_9CYAN</name>
<feature type="transmembrane region" description="Helical" evidence="5">
    <location>
        <begin position="146"/>
        <end position="164"/>
    </location>
</feature>
<evidence type="ECO:0000256" key="4">
    <source>
        <dbReference type="ARBA" id="ARBA00023136"/>
    </source>
</evidence>
<keyword evidence="2 5" id="KW-0812">Transmembrane</keyword>
<dbReference type="RefSeq" id="WP_215608503.1">
    <property type="nucleotide sequence ID" value="NZ_JADOES010000012.1"/>
</dbReference>
<feature type="transmembrane region" description="Helical" evidence="5">
    <location>
        <begin position="55"/>
        <end position="76"/>
    </location>
</feature>
<evidence type="ECO:0000256" key="1">
    <source>
        <dbReference type="ARBA" id="ARBA00004141"/>
    </source>
</evidence>
<reference evidence="6" key="2">
    <citation type="journal article" date="2021" name="Mar. Drugs">
        <title>Genome Reduction and Secondary Metabolism of the Marine Sponge-Associated Cyanobacterium Leptothoe.</title>
        <authorList>
            <person name="Konstantinou D."/>
            <person name="Popin R.V."/>
            <person name="Fewer D.P."/>
            <person name="Sivonen K."/>
            <person name="Gkelis S."/>
        </authorList>
    </citation>
    <scope>NUCLEOTIDE SEQUENCE</scope>
    <source>
        <strain evidence="6">TAU-MAC 1115</strain>
    </source>
</reference>
<evidence type="ECO:0000256" key="5">
    <source>
        <dbReference type="SAM" id="Phobius"/>
    </source>
</evidence>